<feature type="domain" description="Resolvase/invertase-type recombinase catalytic" evidence="2">
    <location>
        <begin position="1"/>
        <end position="25"/>
    </location>
</feature>
<keyword evidence="4" id="KW-1185">Reference proteome</keyword>
<protein>
    <recommendedName>
        <fullName evidence="2">Resolvase/invertase-type recombinase catalytic domain-containing protein</fullName>
    </recommendedName>
</protein>
<accession>A0ABT3PU72</accession>
<proteinExistence type="predicted"/>
<sequence>MFAEFEREMNVARTREKRKETAKQGHWLGGYPPENRKVIDDDTYKTILNEFIKLWDKSDSRVREDLMKTVIQSLISHVDNDNTGDIEINFLADKKLEAEWAEIKKCDTDKQKDLSVRTS</sequence>
<dbReference type="EMBL" id="JAJNDC010000001">
    <property type="protein sequence ID" value="MCW9711392.1"/>
    <property type="molecule type" value="Genomic_DNA"/>
</dbReference>
<dbReference type="RefSeq" id="WP_265786567.1">
    <property type="nucleotide sequence ID" value="NZ_BAABRS010000001.1"/>
</dbReference>
<gene>
    <name evidence="3" type="ORF">LQ318_00615</name>
</gene>
<evidence type="ECO:0000259" key="2">
    <source>
        <dbReference type="PROSITE" id="PS51736"/>
    </source>
</evidence>
<dbReference type="InterPro" id="IPR006119">
    <property type="entry name" value="Resolv_N"/>
</dbReference>
<dbReference type="Proteomes" id="UP001207337">
    <property type="component" value="Unassembled WGS sequence"/>
</dbReference>
<feature type="compositionally biased region" description="Basic and acidic residues" evidence="1">
    <location>
        <begin position="1"/>
        <end position="23"/>
    </location>
</feature>
<organism evidence="3 4">
    <name type="scientific">Fodinibius salicampi</name>
    <dbReference type="NCBI Taxonomy" id="1920655"/>
    <lineage>
        <taxon>Bacteria</taxon>
        <taxon>Pseudomonadati</taxon>
        <taxon>Balneolota</taxon>
        <taxon>Balneolia</taxon>
        <taxon>Balneolales</taxon>
        <taxon>Balneolaceae</taxon>
        <taxon>Fodinibius</taxon>
    </lineage>
</organism>
<feature type="region of interest" description="Disordered" evidence="1">
    <location>
        <begin position="1"/>
        <end position="32"/>
    </location>
</feature>
<reference evidence="3 4" key="1">
    <citation type="submission" date="2021-11" db="EMBL/GenBank/DDBJ databases">
        <title>Aliifidinibius sp. nov., a new bacterium isolated from saline soil.</title>
        <authorList>
            <person name="Galisteo C."/>
            <person name="De La Haba R."/>
            <person name="Sanchez-Porro C."/>
            <person name="Ventosa A."/>
        </authorList>
    </citation>
    <scope>NUCLEOTIDE SEQUENCE [LARGE SCALE GENOMIC DNA]</scope>
    <source>
        <strain evidence="3 4">KACC 190600</strain>
    </source>
</reference>
<evidence type="ECO:0000313" key="4">
    <source>
        <dbReference type="Proteomes" id="UP001207337"/>
    </source>
</evidence>
<name>A0ABT3PU72_9BACT</name>
<dbReference type="PROSITE" id="PS51736">
    <property type="entry name" value="RECOMBINASES_3"/>
    <property type="match status" value="1"/>
</dbReference>
<evidence type="ECO:0000313" key="3">
    <source>
        <dbReference type="EMBL" id="MCW9711392.1"/>
    </source>
</evidence>
<comment type="caution">
    <text evidence="3">The sequence shown here is derived from an EMBL/GenBank/DDBJ whole genome shotgun (WGS) entry which is preliminary data.</text>
</comment>
<evidence type="ECO:0000256" key="1">
    <source>
        <dbReference type="SAM" id="MobiDB-lite"/>
    </source>
</evidence>